<keyword evidence="8 12" id="KW-0520">NAD</keyword>
<feature type="binding site" evidence="12">
    <location>
        <position position="158"/>
    </location>
    <ligand>
        <name>NAD(+)</name>
        <dbReference type="ChEBI" id="CHEBI:57540"/>
    </ligand>
</feature>
<feature type="binding site" evidence="12">
    <location>
        <position position="387"/>
    </location>
    <ligand>
        <name>Zn(2+)</name>
        <dbReference type="ChEBI" id="CHEBI:29105"/>
    </ligand>
</feature>
<dbReference type="EMBL" id="FOJY01000002">
    <property type="protein sequence ID" value="SFA79656.1"/>
    <property type="molecule type" value="Genomic_DNA"/>
</dbReference>
<evidence type="ECO:0000259" key="13">
    <source>
        <dbReference type="PROSITE" id="PS50172"/>
    </source>
</evidence>
<dbReference type="InterPro" id="IPR012340">
    <property type="entry name" value="NA-bd_OB-fold"/>
</dbReference>
<evidence type="ECO:0000256" key="2">
    <source>
        <dbReference type="ARBA" id="ARBA00022598"/>
    </source>
</evidence>
<keyword evidence="5 12" id="KW-0227">DNA damage</keyword>
<keyword evidence="4 12" id="KW-0479">Metal-binding</keyword>
<sequence length="646" mass="72300">MDKLDRIKELINILNEASKAYYQGEKEIMTNLEYDALYDELEKLQNETGIVPANSPTVNVGYEVLSNLEKERHESPMLSLDKTKEVESLKSFLNGKEAVLSWKLDGLTVVLTYENGELAKAVTRGNGEIGEVITQNARTFKNIPLKIPFKKKLVIRAEAVIKYVDFEQINESLEAKDKFKNPRNLCSGSVRQLDSSITAKRNVNAIVFALVSAEDVEFGNSRMNQFEWLSNQGFEVVYHQLVNPDNLEDAVKNFESKIADNSFPSDGLVLVLEDISYGESLGTTAKFPRNAMAFKWKDEIAKTHLLDIEWSASRTGLLNPVAVFEPVELEGTTVSRASVHNVSILKELKLGIGDEISVYKANMIIPQIASNETESGNCSIPDKCPVCGGNTEIKKVNDGEFLYCKNPLCIAKKIKQLSLMVSRDALNIEGLSEATLEKFINQGIIHNVTDLFSLSDSKERIVEMEGFGEKSYENLVKEIENKKETNLYRIIYALGIPNIGLSMAKLICKNFEDDPEKVIYAKEEELLSISGIGDILAKSFTQYFQNPENLSLYNNLLNNIKLVKETNDTPQKFAGKTFVITGSVNHFANRNELKAEIEKMGGKVTGSVTKNTDYLINNDITSNSSKNKKAKELGIPIITEEEYLKM</sequence>
<evidence type="ECO:0000313" key="15">
    <source>
        <dbReference type="Proteomes" id="UP000198838"/>
    </source>
</evidence>
<dbReference type="Gene3D" id="3.30.470.30">
    <property type="entry name" value="DNA ligase/mRNA capping enzyme"/>
    <property type="match status" value="1"/>
</dbReference>
<dbReference type="InterPro" id="IPR001679">
    <property type="entry name" value="DNA_ligase"/>
</dbReference>
<gene>
    <name evidence="12" type="primary">ligA</name>
    <name evidence="14" type="ORF">SAMN05216249_102187</name>
</gene>
<dbReference type="Pfam" id="PF01653">
    <property type="entry name" value="DNA_ligase_aden"/>
    <property type="match status" value="1"/>
</dbReference>
<evidence type="ECO:0000256" key="6">
    <source>
        <dbReference type="ARBA" id="ARBA00022833"/>
    </source>
</evidence>
<protein>
    <recommendedName>
        <fullName evidence="12">DNA ligase</fullName>
        <ecNumber evidence="12">6.5.1.2</ecNumber>
    </recommendedName>
    <alternativeName>
        <fullName evidence="12">Polydeoxyribonucleotide synthase [NAD(+)]</fullName>
    </alternativeName>
</protein>
<dbReference type="InterPro" id="IPR013840">
    <property type="entry name" value="DNAligase_N"/>
</dbReference>
<comment type="catalytic activity">
    <reaction evidence="11 12">
        <text>NAD(+) + (deoxyribonucleotide)n-3'-hydroxyl + 5'-phospho-(deoxyribonucleotide)m = (deoxyribonucleotide)n+m + AMP + beta-nicotinamide D-nucleotide.</text>
        <dbReference type="EC" id="6.5.1.2"/>
    </reaction>
</comment>
<keyword evidence="2 12" id="KW-0436">Ligase</keyword>
<keyword evidence="9 12" id="KW-0234">DNA repair</keyword>
<dbReference type="HAMAP" id="MF_01588">
    <property type="entry name" value="DNA_ligase_A"/>
    <property type="match status" value="1"/>
</dbReference>
<evidence type="ECO:0000256" key="12">
    <source>
        <dbReference type="HAMAP-Rule" id="MF_01588"/>
    </source>
</evidence>
<dbReference type="GO" id="GO:0006260">
    <property type="term" value="P:DNA replication"/>
    <property type="evidence" value="ECO:0007669"/>
    <property type="project" value="UniProtKB-KW"/>
</dbReference>
<dbReference type="Gene3D" id="3.40.50.10190">
    <property type="entry name" value="BRCT domain"/>
    <property type="match status" value="1"/>
</dbReference>
<comment type="function">
    <text evidence="1 12">DNA ligase that catalyzes the formation of phosphodiester linkages between 5'-phosphoryl and 3'-hydroxyl groups in double-stranded DNA using NAD as a coenzyme and as the energy source for the reaction. It is essential for DNA replication and repair of damaged DNA.</text>
</comment>
<evidence type="ECO:0000256" key="1">
    <source>
        <dbReference type="ARBA" id="ARBA00004067"/>
    </source>
</evidence>
<dbReference type="STRING" id="1120918.SAMN05216249_102187"/>
<dbReference type="Pfam" id="PF12826">
    <property type="entry name" value="HHH_2"/>
    <property type="match status" value="1"/>
</dbReference>
<dbReference type="SMART" id="SM00278">
    <property type="entry name" value="HhH1"/>
    <property type="match status" value="3"/>
</dbReference>
<dbReference type="Proteomes" id="UP000198838">
    <property type="component" value="Unassembled WGS sequence"/>
</dbReference>
<dbReference type="Gene3D" id="1.10.287.610">
    <property type="entry name" value="Helix hairpin bin"/>
    <property type="match status" value="1"/>
</dbReference>
<dbReference type="Gene3D" id="1.10.150.20">
    <property type="entry name" value="5' to 3' exonuclease, C-terminal subdomain"/>
    <property type="match status" value="2"/>
</dbReference>
<evidence type="ECO:0000256" key="5">
    <source>
        <dbReference type="ARBA" id="ARBA00022763"/>
    </source>
</evidence>
<dbReference type="PIRSF" id="PIRSF001604">
    <property type="entry name" value="LigA"/>
    <property type="match status" value="1"/>
</dbReference>
<feature type="active site" description="N6-AMP-lysine intermediate" evidence="12">
    <location>
        <position position="103"/>
    </location>
</feature>
<keyword evidence="15" id="KW-1185">Reference proteome</keyword>
<dbReference type="InterPro" id="IPR041663">
    <property type="entry name" value="DisA/LigA_HHH"/>
</dbReference>
<feature type="binding site" evidence="12">
    <location>
        <position position="384"/>
    </location>
    <ligand>
        <name>Zn(2+)</name>
        <dbReference type="ChEBI" id="CHEBI:29105"/>
    </ligand>
</feature>
<dbReference type="NCBIfam" id="TIGR00575">
    <property type="entry name" value="dnlj"/>
    <property type="match status" value="1"/>
</dbReference>
<evidence type="ECO:0000256" key="7">
    <source>
        <dbReference type="ARBA" id="ARBA00022842"/>
    </source>
</evidence>
<reference evidence="14 15" key="1">
    <citation type="submission" date="2016-10" db="EMBL/GenBank/DDBJ databases">
        <authorList>
            <person name="de Groot N.N."/>
        </authorList>
    </citation>
    <scope>NUCLEOTIDE SEQUENCE [LARGE SCALE GENOMIC DNA]</scope>
    <source>
        <strain evidence="14 15">DSM 5522</strain>
    </source>
</reference>
<dbReference type="PROSITE" id="PS50172">
    <property type="entry name" value="BRCT"/>
    <property type="match status" value="1"/>
</dbReference>
<dbReference type="InterPro" id="IPR001357">
    <property type="entry name" value="BRCT_dom"/>
</dbReference>
<dbReference type="SUPFAM" id="SSF47781">
    <property type="entry name" value="RuvA domain 2-like"/>
    <property type="match status" value="1"/>
</dbReference>
<dbReference type="InterPro" id="IPR010994">
    <property type="entry name" value="RuvA_2-like"/>
</dbReference>
<feature type="binding site" evidence="12">
    <location>
        <position position="124"/>
    </location>
    <ligand>
        <name>NAD(+)</name>
        <dbReference type="ChEBI" id="CHEBI:57540"/>
    </ligand>
</feature>
<evidence type="ECO:0000256" key="11">
    <source>
        <dbReference type="ARBA" id="ARBA00034005"/>
    </source>
</evidence>
<dbReference type="Pfam" id="PF00533">
    <property type="entry name" value="BRCT"/>
    <property type="match status" value="1"/>
</dbReference>
<dbReference type="AlphaFoldDB" id="A0A1I0VVE5"/>
<feature type="binding site" evidence="12">
    <location>
        <position position="295"/>
    </location>
    <ligand>
        <name>NAD(+)</name>
        <dbReference type="ChEBI" id="CHEBI:57540"/>
    </ligand>
</feature>
<comment type="caution">
    <text evidence="12">Lacks conserved residue(s) required for the propagation of feature annotation.</text>
</comment>
<dbReference type="CDD" id="cd17748">
    <property type="entry name" value="BRCT_DNA_ligase_like"/>
    <property type="match status" value="1"/>
</dbReference>
<dbReference type="GO" id="GO:0006281">
    <property type="term" value="P:DNA repair"/>
    <property type="evidence" value="ECO:0007669"/>
    <property type="project" value="UniProtKB-KW"/>
</dbReference>
<feature type="binding site" evidence="12">
    <location>
        <begin position="79"/>
        <end position="80"/>
    </location>
    <ligand>
        <name>NAD(+)</name>
        <dbReference type="ChEBI" id="CHEBI:57540"/>
    </ligand>
</feature>
<evidence type="ECO:0000313" key="14">
    <source>
        <dbReference type="EMBL" id="SFA79656.1"/>
    </source>
</evidence>
<dbReference type="SUPFAM" id="SSF56091">
    <property type="entry name" value="DNA ligase/mRNA capping enzyme, catalytic domain"/>
    <property type="match status" value="1"/>
</dbReference>
<dbReference type="Gene3D" id="2.40.50.140">
    <property type="entry name" value="Nucleic acid-binding proteins"/>
    <property type="match status" value="1"/>
</dbReference>
<dbReference type="InterPro" id="IPR013839">
    <property type="entry name" value="DNAligase_adenylation"/>
</dbReference>
<dbReference type="GO" id="GO:0003911">
    <property type="term" value="F:DNA ligase (NAD+) activity"/>
    <property type="evidence" value="ECO:0007669"/>
    <property type="project" value="UniProtKB-UniRule"/>
</dbReference>
<keyword evidence="6 12" id="KW-0862">Zinc</keyword>
<dbReference type="SMART" id="SM00532">
    <property type="entry name" value="LIGANc"/>
    <property type="match status" value="1"/>
</dbReference>
<dbReference type="RefSeq" id="WP_092870276.1">
    <property type="nucleotide sequence ID" value="NZ_FOJY01000002.1"/>
</dbReference>
<dbReference type="OrthoDB" id="9759736at2"/>
<name>A0A1I0VVE5_9FIRM</name>
<keyword evidence="3 12" id="KW-0235">DNA replication</keyword>
<dbReference type="InterPro" id="IPR004150">
    <property type="entry name" value="NAD_DNA_ligase_OB"/>
</dbReference>
<evidence type="ECO:0000256" key="3">
    <source>
        <dbReference type="ARBA" id="ARBA00022705"/>
    </source>
</evidence>
<feature type="binding site" evidence="12">
    <location>
        <position position="409"/>
    </location>
    <ligand>
        <name>Zn(2+)</name>
        <dbReference type="ChEBI" id="CHEBI:29105"/>
    </ligand>
</feature>
<dbReference type="GO" id="GO:0003677">
    <property type="term" value="F:DNA binding"/>
    <property type="evidence" value="ECO:0007669"/>
    <property type="project" value="InterPro"/>
</dbReference>
<evidence type="ECO:0000256" key="10">
    <source>
        <dbReference type="ARBA" id="ARBA00023211"/>
    </source>
</evidence>
<comment type="cofactor">
    <cofactor evidence="12">
        <name>Mg(2+)</name>
        <dbReference type="ChEBI" id="CHEBI:18420"/>
    </cofactor>
    <cofactor evidence="12">
        <name>Mn(2+)</name>
        <dbReference type="ChEBI" id="CHEBI:29035"/>
    </cofactor>
</comment>
<dbReference type="Pfam" id="PF03120">
    <property type="entry name" value="OB_DNA_ligase"/>
    <property type="match status" value="1"/>
</dbReference>
<dbReference type="EC" id="6.5.1.2" evidence="12"/>
<keyword evidence="7 12" id="KW-0460">Magnesium</keyword>
<dbReference type="SUPFAM" id="SSF52113">
    <property type="entry name" value="BRCT domain"/>
    <property type="match status" value="1"/>
</dbReference>
<dbReference type="SMART" id="SM00292">
    <property type="entry name" value="BRCT"/>
    <property type="match status" value="1"/>
</dbReference>
<proteinExistence type="inferred from homology"/>
<evidence type="ECO:0000256" key="8">
    <source>
        <dbReference type="ARBA" id="ARBA00023027"/>
    </source>
</evidence>
<dbReference type="InterPro" id="IPR003583">
    <property type="entry name" value="Hlx-hairpin-Hlx_DNA-bd_motif"/>
</dbReference>
<accession>A0A1I0VVE5</accession>
<dbReference type="GO" id="GO:0046872">
    <property type="term" value="F:metal ion binding"/>
    <property type="evidence" value="ECO:0007669"/>
    <property type="project" value="UniProtKB-KW"/>
</dbReference>
<dbReference type="InterPro" id="IPR036420">
    <property type="entry name" value="BRCT_dom_sf"/>
</dbReference>
<evidence type="ECO:0000256" key="4">
    <source>
        <dbReference type="ARBA" id="ARBA00022723"/>
    </source>
</evidence>
<evidence type="ECO:0000256" key="9">
    <source>
        <dbReference type="ARBA" id="ARBA00023204"/>
    </source>
</evidence>
<feature type="domain" description="BRCT" evidence="13">
    <location>
        <begin position="568"/>
        <end position="646"/>
    </location>
</feature>
<dbReference type="Pfam" id="PF14520">
    <property type="entry name" value="HHH_5"/>
    <property type="match status" value="1"/>
</dbReference>
<comment type="similarity">
    <text evidence="12">Belongs to the NAD-dependent DNA ligase family. LigA subfamily.</text>
</comment>
<dbReference type="SUPFAM" id="SSF50249">
    <property type="entry name" value="Nucleic acid-binding proteins"/>
    <property type="match status" value="1"/>
</dbReference>
<keyword evidence="10 12" id="KW-0464">Manganese</keyword>
<organism evidence="14 15">
    <name type="scientific">Acetitomaculum ruminis DSM 5522</name>
    <dbReference type="NCBI Taxonomy" id="1120918"/>
    <lineage>
        <taxon>Bacteria</taxon>
        <taxon>Bacillati</taxon>
        <taxon>Bacillota</taxon>
        <taxon>Clostridia</taxon>
        <taxon>Lachnospirales</taxon>
        <taxon>Lachnospiraceae</taxon>
        <taxon>Acetitomaculum</taxon>
    </lineage>
</organism>
<dbReference type="NCBIfam" id="NF005932">
    <property type="entry name" value="PRK07956.1"/>
    <property type="match status" value="1"/>
</dbReference>